<feature type="transmembrane region" description="Helical" evidence="1">
    <location>
        <begin position="53"/>
        <end position="79"/>
    </location>
</feature>
<comment type="caution">
    <text evidence="2">The sequence shown here is derived from an EMBL/GenBank/DDBJ whole genome shotgun (WGS) entry which is preliminary data.</text>
</comment>
<proteinExistence type="predicted"/>
<dbReference type="EMBL" id="JBEPMK010000001">
    <property type="protein sequence ID" value="MET3643655.1"/>
    <property type="molecule type" value="Genomic_DNA"/>
</dbReference>
<accession>A0ABV2JJV7</accession>
<evidence type="ECO:0000313" key="3">
    <source>
        <dbReference type="Proteomes" id="UP001549055"/>
    </source>
</evidence>
<dbReference type="RefSeq" id="WP_253362784.1">
    <property type="nucleotide sequence ID" value="NZ_JALJXU010000001.1"/>
</dbReference>
<keyword evidence="1" id="KW-0472">Membrane</keyword>
<protein>
    <recommendedName>
        <fullName evidence="4">DUF4190 domain-containing protein</fullName>
    </recommendedName>
</protein>
<keyword evidence="1" id="KW-1133">Transmembrane helix</keyword>
<sequence length="81" mass="8505">METPKSKAPLVLGIVSIIFSLLIAIVGLICGIIGLVLSLNGKKATAHDYKLEIILNGIGIAIAVANMLYTYLVLMPAILGK</sequence>
<organism evidence="2 3">
    <name type="scientific">Streptococcus gallinaceus</name>
    <dbReference type="NCBI Taxonomy" id="165758"/>
    <lineage>
        <taxon>Bacteria</taxon>
        <taxon>Bacillati</taxon>
        <taxon>Bacillota</taxon>
        <taxon>Bacilli</taxon>
        <taxon>Lactobacillales</taxon>
        <taxon>Streptococcaceae</taxon>
        <taxon>Streptococcus</taxon>
    </lineage>
</organism>
<keyword evidence="1" id="KW-0812">Transmembrane</keyword>
<evidence type="ECO:0000313" key="2">
    <source>
        <dbReference type="EMBL" id="MET3643655.1"/>
    </source>
</evidence>
<keyword evidence="3" id="KW-1185">Reference proteome</keyword>
<reference evidence="2 3" key="1">
    <citation type="submission" date="2024-06" db="EMBL/GenBank/DDBJ databases">
        <title>Genomic Encyclopedia of Type Strains, Phase IV (KMG-IV): sequencing the most valuable type-strain genomes for metagenomic binning, comparative biology and taxonomic classification.</title>
        <authorList>
            <person name="Goeker M."/>
        </authorList>
    </citation>
    <scope>NUCLEOTIDE SEQUENCE [LARGE SCALE GENOMIC DNA]</scope>
    <source>
        <strain evidence="2 3">DSM 15349</strain>
    </source>
</reference>
<evidence type="ECO:0000256" key="1">
    <source>
        <dbReference type="SAM" id="Phobius"/>
    </source>
</evidence>
<gene>
    <name evidence="2" type="ORF">ABID27_000272</name>
</gene>
<name>A0ABV2JJV7_9STRE</name>
<evidence type="ECO:0008006" key="4">
    <source>
        <dbReference type="Google" id="ProtNLM"/>
    </source>
</evidence>
<feature type="transmembrane region" description="Helical" evidence="1">
    <location>
        <begin position="12"/>
        <end position="41"/>
    </location>
</feature>
<dbReference type="Proteomes" id="UP001549055">
    <property type="component" value="Unassembled WGS sequence"/>
</dbReference>